<dbReference type="Proteomes" id="UP000772618">
    <property type="component" value="Unassembled WGS sequence"/>
</dbReference>
<keyword evidence="2" id="KW-1185">Reference proteome</keyword>
<organism evidence="1 2">
    <name type="scientific">Chryseosolibacter indicus</name>
    <dbReference type="NCBI Taxonomy" id="2782351"/>
    <lineage>
        <taxon>Bacteria</taxon>
        <taxon>Pseudomonadati</taxon>
        <taxon>Bacteroidota</taxon>
        <taxon>Cytophagia</taxon>
        <taxon>Cytophagales</taxon>
        <taxon>Chryseotaleaceae</taxon>
        <taxon>Chryseosolibacter</taxon>
    </lineage>
</organism>
<proteinExistence type="predicted"/>
<comment type="caution">
    <text evidence="1">The sequence shown here is derived from an EMBL/GenBank/DDBJ whole genome shotgun (WGS) entry which is preliminary data.</text>
</comment>
<evidence type="ECO:0000313" key="2">
    <source>
        <dbReference type="Proteomes" id="UP000772618"/>
    </source>
</evidence>
<evidence type="ECO:0000313" key="1">
    <source>
        <dbReference type="EMBL" id="MBT1702220.1"/>
    </source>
</evidence>
<dbReference type="EMBL" id="JAHESD010000004">
    <property type="protein sequence ID" value="MBT1702220.1"/>
    <property type="molecule type" value="Genomic_DNA"/>
</dbReference>
<dbReference type="RefSeq" id="WP_254152002.1">
    <property type="nucleotide sequence ID" value="NZ_JAHESD010000004.1"/>
</dbReference>
<reference evidence="1 2" key="1">
    <citation type="submission" date="2021-05" db="EMBL/GenBank/DDBJ databases">
        <title>A Polyphasic approach of four new species of the genus Ohtaekwangia: Ohtaekwangia histidinii sp. nov., Ohtaekwangia cretensis sp. nov., Ohtaekwangia indiensis sp. nov., Ohtaekwangia reichenbachii sp. nov. from diverse environment.</title>
        <authorList>
            <person name="Octaviana S."/>
        </authorList>
    </citation>
    <scope>NUCLEOTIDE SEQUENCE [LARGE SCALE GENOMIC DNA]</scope>
    <source>
        <strain evidence="1 2">PWU20</strain>
    </source>
</reference>
<name>A0ABS5VL92_9BACT</name>
<protein>
    <submittedName>
        <fullName evidence="1">Uncharacterized protein</fullName>
    </submittedName>
</protein>
<gene>
    <name evidence="1" type="ORF">KK060_02960</name>
</gene>
<accession>A0ABS5VL92</accession>
<sequence>MPSKGGHMNVFDNLDFGIKRDIIKRHATLVLKLDYFNYEVRLYSWDKYFIEEYFETSAQKVTRISLASEKDLLKFIRNICITDLGFNCLS</sequence>